<dbReference type="InterPro" id="IPR036928">
    <property type="entry name" value="AS_sf"/>
</dbReference>
<dbReference type="InterPro" id="IPR023631">
    <property type="entry name" value="Amidase_dom"/>
</dbReference>
<dbReference type="AlphaFoldDB" id="A0A6G1KTL9"/>
<reference evidence="4" key="1">
    <citation type="journal article" date="2020" name="Stud. Mycol.">
        <title>101 Dothideomycetes genomes: a test case for predicting lifestyles and emergence of pathogens.</title>
        <authorList>
            <person name="Haridas S."/>
            <person name="Albert R."/>
            <person name="Binder M."/>
            <person name="Bloem J."/>
            <person name="Labutti K."/>
            <person name="Salamov A."/>
            <person name="Andreopoulos B."/>
            <person name="Baker S."/>
            <person name="Barry K."/>
            <person name="Bills G."/>
            <person name="Bluhm B."/>
            <person name="Cannon C."/>
            <person name="Castanera R."/>
            <person name="Culley D."/>
            <person name="Daum C."/>
            <person name="Ezra D."/>
            <person name="Gonzalez J."/>
            <person name="Henrissat B."/>
            <person name="Kuo A."/>
            <person name="Liang C."/>
            <person name="Lipzen A."/>
            <person name="Lutzoni F."/>
            <person name="Magnuson J."/>
            <person name="Mondo S."/>
            <person name="Nolan M."/>
            <person name="Ohm R."/>
            <person name="Pangilinan J."/>
            <person name="Park H.-J."/>
            <person name="Ramirez L."/>
            <person name="Alfaro M."/>
            <person name="Sun H."/>
            <person name="Tritt A."/>
            <person name="Yoshinaga Y."/>
            <person name="Zwiers L.-H."/>
            <person name="Turgeon B."/>
            <person name="Goodwin S."/>
            <person name="Spatafora J."/>
            <person name="Crous P."/>
            <person name="Grigoriev I."/>
        </authorList>
    </citation>
    <scope>NUCLEOTIDE SEQUENCE</scope>
    <source>
        <strain evidence="4">CBS 116005</strain>
    </source>
</reference>
<dbReference type="SUPFAM" id="SSF75304">
    <property type="entry name" value="Amidase signature (AS) enzymes"/>
    <property type="match status" value="1"/>
</dbReference>
<organism evidence="4 5">
    <name type="scientific">Teratosphaeria nubilosa</name>
    <dbReference type="NCBI Taxonomy" id="161662"/>
    <lineage>
        <taxon>Eukaryota</taxon>
        <taxon>Fungi</taxon>
        <taxon>Dikarya</taxon>
        <taxon>Ascomycota</taxon>
        <taxon>Pezizomycotina</taxon>
        <taxon>Dothideomycetes</taxon>
        <taxon>Dothideomycetidae</taxon>
        <taxon>Mycosphaerellales</taxon>
        <taxon>Teratosphaeriaceae</taxon>
        <taxon>Teratosphaeria</taxon>
    </lineage>
</organism>
<evidence type="ECO:0000259" key="3">
    <source>
        <dbReference type="Pfam" id="PF01425"/>
    </source>
</evidence>
<evidence type="ECO:0000313" key="4">
    <source>
        <dbReference type="EMBL" id="KAF2763750.1"/>
    </source>
</evidence>
<evidence type="ECO:0000313" key="5">
    <source>
        <dbReference type="Proteomes" id="UP000799436"/>
    </source>
</evidence>
<name>A0A6G1KTL9_9PEZI</name>
<dbReference type="OrthoDB" id="6428749at2759"/>
<dbReference type="PANTHER" id="PTHR46072:SF2">
    <property type="entry name" value="AMIDASE (EUROFUNG)"/>
    <property type="match status" value="1"/>
</dbReference>
<dbReference type="Gene3D" id="3.90.1300.10">
    <property type="entry name" value="Amidase signature (AS) domain"/>
    <property type="match status" value="1"/>
</dbReference>
<evidence type="ECO:0000256" key="1">
    <source>
        <dbReference type="ARBA" id="ARBA00009199"/>
    </source>
</evidence>
<keyword evidence="2" id="KW-0378">Hydrolase</keyword>
<comment type="similarity">
    <text evidence="1">Belongs to the amidase family.</text>
</comment>
<gene>
    <name evidence="4" type="ORF">EJ03DRAFT_356376</name>
</gene>
<dbReference type="Pfam" id="PF01425">
    <property type="entry name" value="Amidase"/>
    <property type="match status" value="1"/>
</dbReference>
<dbReference type="GO" id="GO:0016787">
    <property type="term" value="F:hydrolase activity"/>
    <property type="evidence" value="ECO:0007669"/>
    <property type="project" value="UniProtKB-KW"/>
</dbReference>
<evidence type="ECO:0000256" key="2">
    <source>
        <dbReference type="ARBA" id="ARBA00022801"/>
    </source>
</evidence>
<feature type="domain" description="Amidase" evidence="3">
    <location>
        <begin position="47"/>
        <end position="164"/>
    </location>
</feature>
<dbReference type="Proteomes" id="UP000799436">
    <property type="component" value="Unassembled WGS sequence"/>
</dbReference>
<dbReference type="PANTHER" id="PTHR46072">
    <property type="entry name" value="AMIDASE-RELATED-RELATED"/>
    <property type="match status" value="1"/>
</dbReference>
<keyword evidence="5" id="KW-1185">Reference proteome</keyword>
<feature type="non-terminal residue" evidence="4">
    <location>
        <position position="1"/>
    </location>
</feature>
<sequence length="187" mass="20707">WSAFALDSGTEIHTHLRASNEPPTPELAISYGANPRHLPTQTIHDAWALQTRKQAFQRLYNDYWRSTGVDAVIMPVAPTASHKRGEGRYFGYTGVWNVLDYAAVALKTTTRAVRGRDWLGDECGGAVLGDLDEEVKGQYDAEVFHGMPVGVQLVCQRLEEEKLLAIAEEVQRILLTPTAPSGFLKLS</sequence>
<protein>
    <submittedName>
        <fullName evidence="4">Amidase signature enzyme</fullName>
    </submittedName>
</protein>
<accession>A0A6G1KTL9</accession>
<dbReference type="EMBL" id="ML995968">
    <property type="protein sequence ID" value="KAF2763750.1"/>
    <property type="molecule type" value="Genomic_DNA"/>
</dbReference>
<proteinExistence type="inferred from homology"/>